<keyword evidence="3" id="KW-1185">Reference proteome</keyword>
<name>A0A9D3YAR3_DREPO</name>
<organism evidence="2 3">
    <name type="scientific">Dreissena polymorpha</name>
    <name type="common">Zebra mussel</name>
    <name type="synonym">Mytilus polymorpha</name>
    <dbReference type="NCBI Taxonomy" id="45954"/>
    <lineage>
        <taxon>Eukaryota</taxon>
        <taxon>Metazoa</taxon>
        <taxon>Spiralia</taxon>
        <taxon>Lophotrochozoa</taxon>
        <taxon>Mollusca</taxon>
        <taxon>Bivalvia</taxon>
        <taxon>Autobranchia</taxon>
        <taxon>Heteroconchia</taxon>
        <taxon>Euheterodonta</taxon>
        <taxon>Imparidentia</taxon>
        <taxon>Neoheterodontei</taxon>
        <taxon>Myida</taxon>
        <taxon>Dreissenoidea</taxon>
        <taxon>Dreissenidae</taxon>
        <taxon>Dreissena</taxon>
    </lineage>
</organism>
<keyword evidence="1" id="KW-1133">Transmembrane helix</keyword>
<feature type="transmembrane region" description="Helical" evidence="1">
    <location>
        <begin position="27"/>
        <end position="44"/>
    </location>
</feature>
<proteinExistence type="predicted"/>
<reference evidence="2" key="1">
    <citation type="journal article" date="2019" name="bioRxiv">
        <title>The Genome of the Zebra Mussel, Dreissena polymorpha: A Resource for Invasive Species Research.</title>
        <authorList>
            <person name="McCartney M.A."/>
            <person name="Auch B."/>
            <person name="Kono T."/>
            <person name="Mallez S."/>
            <person name="Zhang Y."/>
            <person name="Obille A."/>
            <person name="Becker A."/>
            <person name="Abrahante J.E."/>
            <person name="Garbe J."/>
            <person name="Badalamenti J.P."/>
            <person name="Herman A."/>
            <person name="Mangelson H."/>
            <person name="Liachko I."/>
            <person name="Sullivan S."/>
            <person name="Sone E.D."/>
            <person name="Koren S."/>
            <person name="Silverstein K.A.T."/>
            <person name="Beckman K.B."/>
            <person name="Gohl D.M."/>
        </authorList>
    </citation>
    <scope>NUCLEOTIDE SEQUENCE</scope>
    <source>
        <strain evidence="2">Duluth1</strain>
        <tissue evidence="2">Whole animal</tissue>
    </source>
</reference>
<dbReference type="EMBL" id="JAIWYP010000016">
    <property type="protein sequence ID" value="KAH3696948.1"/>
    <property type="molecule type" value="Genomic_DNA"/>
</dbReference>
<sequence>MLLFFFAAIILILLLISVSTSVYIGVGIGVFVFVLIAVAVIVIVNKRRRRMLHIEPLNSRYSPRGDAIVDTDNVPRSSPKLCHQTHRGIINKHSYLELDGNGGYVDIADVASSIYPPKRALPGPPDATRTAENGYLTLVTASLPRDISEPFKTEDNKLHSAYVTSSATPMTTEISMHKLSTL</sequence>
<evidence type="ECO:0000256" key="1">
    <source>
        <dbReference type="SAM" id="Phobius"/>
    </source>
</evidence>
<keyword evidence="1" id="KW-0812">Transmembrane</keyword>
<gene>
    <name evidence="2" type="ORF">DPMN_084430</name>
</gene>
<evidence type="ECO:0000313" key="2">
    <source>
        <dbReference type="EMBL" id="KAH3696948.1"/>
    </source>
</evidence>
<accession>A0A9D3YAR3</accession>
<protein>
    <submittedName>
        <fullName evidence="2">Uncharacterized protein</fullName>
    </submittedName>
</protein>
<comment type="caution">
    <text evidence="2">The sequence shown here is derived from an EMBL/GenBank/DDBJ whole genome shotgun (WGS) entry which is preliminary data.</text>
</comment>
<keyword evidence="1" id="KW-0472">Membrane</keyword>
<dbReference type="AlphaFoldDB" id="A0A9D3YAR3"/>
<evidence type="ECO:0000313" key="3">
    <source>
        <dbReference type="Proteomes" id="UP000828390"/>
    </source>
</evidence>
<dbReference type="Proteomes" id="UP000828390">
    <property type="component" value="Unassembled WGS sequence"/>
</dbReference>
<reference evidence="2" key="2">
    <citation type="submission" date="2020-11" db="EMBL/GenBank/DDBJ databases">
        <authorList>
            <person name="McCartney M.A."/>
            <person name="Auch B."/>
            <person name="Kono T."/>
            <person name="Mallez S."/>
            <person name="Becker A."/>
            <person name="Gohl D.M."/>
            <person name="Silverstein K.A.T."/>
            <person name="Koren S."/>
            <person name="Bechman K.B."/>
            <person name="Herman A."/>
            <person name="Abrahante J.E."/>
            <person name="Garbe J."/>
        </authorList>
    </citation>
    <scope>NUCLEOTIDE SEQUENCE</scope>
    <source>
        <strain evidence="2">Duluth1</strain>
        <tissue evidence="2">Whole animal</tissue>
    </source>
</reference>